<organism evidence="2 3">
    <name type="scientific">Lysobacter soli</name>
    <dbReference type="NCBI Taxonomy" id="453783"/>
    <lineage>
        <taxon>Bacteria</taxon>
        <taxon>Pseudomonadati</taxon>
        <taxon>Pseudomonadota</taxon>
        <taxon>Gammaproteobacteria</taxon>
        <taxon>Lysobacterales</taxon>
        <taxon>Lysobacteraceae</taxon>
        <taxon>Lysobacter</taxon>
    </lineage>
</organism>
<comment type="caution">
    <text evidence="2">The sequence shown here is derived from an EMBL/GenBank/DDBJ whole genome shotgun (WGS) entry which is preliminary data.</text>
</comment>
<dbReference type="RefSeq" id="WP_115841633.1">
    <property type="nucleotide sequence ID" value="NZ_QTJR01000003.1"/>
</dbReference>
<name>A0A3D8VHC4_9GAMM</name>
<keyword evidence="2" id="KW-0560">Oxidoreductase</keyword>
<gene>
    <name evidence="2" type="ORF">DX912_06280</name>
</gene>
<dbReference type="Pfam" id="PF13532">
    <property type="entry name" value="2OG-FeII_Oxy_2"/>
    <property type="match status" value="1"/>
</dbReference>
<dbReference type="PANTHER" id="PTHR31212:SF4">
    <property type="entry name" value="ALPHA-KETOGLUTARATE-DEPENDENT DIOXYGENASE ALKB HOMOLOG 3"/>
    <property type="match status" value="1"/>
</dbReference>
<proteinExistence type="predicted"/>
<reference evidence="2 3" key="1">
    <citation type="submission" date="2018-08" db="EMBL/GenBank/DDBJ databases">
        <title>Lysobacter soli KCTC 22011, whole genome shotgun sequence.</title>
        <authorList>
            <person name="Zhang X."/>
            <person name="Feng G."/>
            <person name="Zhu H."/>
        </authorList>
    </citation>
    <scope>NUCLEOTIDE SEQUENCE [LARGE SCALE GENOMIC DNA]</scope>
    <source>
        <strain evidence="2 3">KCTC 22011</strain>
    </source>
</reference>
<evidence type="ECO:0000259" key="1">
    <source>
        <dbReference type="PROSITE" id="PS51471"/>
    </source>
</evidence>
<feature type="domain" description="Fe2OG dioxygenase" evidence="1">
    <location>
        <begin position="103"/>
        <end position="200"/>
    </location>
</feature>
<evidence type="ECO:0000313" key="2">
    <source>
        <dbReference type="EMBL" id="RDY68208.1"/>
    </source>
</evidence>
<dbReference type="PROSITE" id="PS51471">
    <property type="entry name" value="FE2OG_OXY"/>
    <property type="match status" value="1"/>
</dbReference>
<dbReference type="SUPFAM" id="SSF51197">
    <property type="entry name" value="Clavaminate synthase-like"/>
    <property type="match status" value="1"/>
</dbReference>
<dbReference type="EMBL" id="QTJR01000003">
    <property type="protein sequence ID" value="RDY68208.1"/>
    <property type="molecule type" value="Genomic_DNA"/>
</dbReference>
<dbReference type="AlphaFoldDB" id="A0A3D8VHC4"/>
<dbReference type="InterPro" id="IPR005123">
    <property type="entry name" value="Oxoglu/Fe-dep_dioxygenase_dom"/>
</dbReference>
<accession>A0A3D8VHC4</accession>
<protein>
    <submittedName>
        <fullName evidence="2">Alpha-ketoglutarate-dependent dioxygenase AlkB</fullName>
    </submittedName>
</protein>
<dbReference type="Gene3D" id="2.60.120.590">
    <property type="entry name" value="Alpha-ketoglutarate-dependent dioxygenase AlkB-like"/>
    <property type="match status" value="1"/>
</dbReference>
<keyword evidence="3" id="KW-1185">Reference proteome</keyword>
<dbReference type="InterPro" id="IPR032854">
    <property type="entry name" value="ALKBH3"/>
</dbReference>
<dbReference type="PANTHER" id="PTHR31212">
    <property type="entry name" value="ALPHA-KETOGLUTARATE-DEPENDENT DIOXYGENASE ALKB HOMOLOG 3"/>
    <property type="match status" value="1"/>
</dbReference>
<dbReference type="InterPro" id="IPR027450">
    <property type="entry name" value="AlkB-like"/>
</dbReference>
<dbReference type="InterPro" id="IPR037151">
    <property type="entry name" value="AlkB-like_sf"/>
</dbReference>
<keyword evidence="2" id="KW-0223">Dioxygenase</keyword>
<sequence>MPRATALTDDLFAAAPASNAPRTLIEDAQGGIRYWPAFLPDELAARWFDELKTTVAWEAQRRPMYDRIVDVPRLIASYRFEDDGIPAPLIDGVERVRAHLDEPFNAVGLNYYRDGNDSVAPHGDKLHMLREGHPIALVSLGSPRRMTIRDLATRKALHIDLEPGSLLVMSHASQLTHEHGVPKTKAPVGPRISLAYRVRPPRTARG</sequence>
<dbReference type="GO" id="GO:0051213">
    <property type="term" value="F:dioxygenase activity"/>
    <property type="evidence" value="ECO:0007669"/>
    <property type="project" value="UniProtKB-KW"/>
</dbReference>
<dbReference type="Proteomes" id="UP000256829">
    <property type="component" value="Unassembled WGS sequence"/>
</dbReference>
<evidence type="ECO:0000313" key="3">
    <source>
        <dbReference type="Proteomes" id="UP000256829"/>
    </source>
</evidence>
<dbReference type="GO" id="GO:0006307">
    <property type="term" value="P:DNA alkylation repair"/>
    <property type="evidence" value="ECO:0007669"/>
    <property type="project" value="InterPro"/>
</dbReference>